<keyword evidence="2 9" id="KW-0813">Transport</keyword>
<proteinExistence type="inferred from homology"/>
<keyword evidence="12" id="KW-1185">Reference proteome</keyword>
<evidence type="ECO:0000313" key="11">
    <source>
        <dbReference type="EMBL" id="ALE03955.1"/>
    </source>
</evidence>
<evidence type="ECO:0000256" key="5">
    <source>
        <dbReference type="ARBA" id="ARBA00022927"/>
    </source>
</evidence>
<dbReference type="KEGG" id="banc:PU02_1141"/>
<dbReference type="RefSeq" id="WP_053944426.1">
    <property type="nucleotide sequence ID" value="NZ_CP010401.1"/>
</dbReference>
<keyword evidence="8 9" id="KW-0472">Membrane</keyword>
<evidence type="ECO:0000256" key="3">
    <source>
        <dbReference type="ARBA" id="ARBA00022475"/>
    </source>
</evidence>
<dbReference type="Proteomes" id="UP000057213">
    <property type="component" value="Chromosome"/>
</dbReference>
<sequence length="99" mass="10745">MGNIFSPTHLIVIFLVILILFGRGKVSDLMGDVAKGIKAFKKNLKDEEDSLDNELEIAKSSERVDSKFQGSHFSSAKRATSTKKVSSLSKSGKGSASKR</sequence>
<dbReference type="InterPro" id="IPR006312">
    <property type="entry name" value="TatA/E"/>
</dbReference>
<dbReference type="Gene3D" id="1.20.5.3310">
    <property type="match status" value="1"/>
</dbReference>
<comment type="subcellular location">
    <subcellularLocation>
        <location evidence="1 9">Cell membrane</location>
        <topology evidence="1 9">Single-pass membrane protein</topology>
    </subcellularLocation>
</comment>
<keyword evidence="6 9" id="KW-1133">Transmembrane helix</keyword>
<keyword evidence="7 9" id="KW-0811">Translocation</keyword>
<dbReference type="PANTHER" id="PTHR42982">
    <property type="entry name" value="SEC-INDEPENDENT PROTEIN TRANSLOCASE PROTEIN TATA"/>
    <property type="match status" value="1"/>
</dbReference>
<evidence type="ECO:0000256" key="1">
    <source>
        <dbReference type="ARBA" id="ARBA00004162"/>
    </source>
</evidence>
<feature type="compositionally biased region" description="Low complexity" evidence="10">
    <location>
        <begin position="82"/>
        <end position="99"/>
    </location>
</feature>
<evidence type="ECO:0000256" key="10">
    <source>
        <dbReference type="SAM" id="MobiDB-lite"/>
    </source>
</evidence>
<evidence type="ECO:0000256" key="9">
    <source>
        <dbReference type="HAMAP-Rule" id="MF_00236"/>
    </source>
</evidence>
<comment type="subunit">
    <text evidence="9">The Tat system comprises two distinct complexes: a TatABC complex, containing multiple copies of TatA, TatB and TatC subunits, and a separate TatA complex, containing only TatA subunits. Substrates initially bind to the TatABC complex, which probably triggers association of the separate TatA complex to form the active translocon.</text>
</comment>
<dbReference type="AlphaFoldDB" id="A0A0M3T368"/>
<keyword evidence="5 9" id="KW-0653">Protein transport</keyword>
<reference evidence="11 12" key="1">
    <citation type="journal article" date="2015" name="Genome Announc.">
        <title>Complete Genome Sequence of Bartonella ancashensis Strain 20.00, Isolated from the Blood of a Patient with Verruga Peruana.</title>
        <authorList>
            <person name="Hang J."/>
            <person name="Mullins K.E."/>
            <person name="Clifford R.J."/>
            <person name="Onmus-Leone F."/>
            <person name="Yang Y."/>
            <person name="Jiang J."/>
            <person name="Leguia M."/>
            <person name="Kasper M.R."/>
            <person name="Maguina C."/>
            <person name="Lesho E.P."/>
            <person name="Jarman R.G."/>
            <person name="Richards A.L."/>
            <person name="Blazes D."/>
        </authorList>
    </citation>
    <scope>NUCLEOTIDE SEQUENCE [LARGE SCALE GENOMIC DNA]</scope>
    <source>
        <strain evidence="11 12">20.00</strain>
    </source>
</reference>
<feature type="compositionally biased region" description="Polar residues" evidence="10">
    <location>
        <begin position="68"/>
        <end position="78"/>
    </location>
</feature>
<protein>
    <recommendedName>
        <fullName evidence="9">Sec-independent protein translocase protein TatA</fullName>
    </recommendedName>
</protein>
<accession>A0A0M3T368</accession>
<evidence type="ECO:0000313" key="12">
    <source>
        <dbReference type="Proteomes" id="UP000057213"/>
    </source>
</evidence>
<dbReference type="HAMAP" id="MF_00236">
    <property type="entry name" value="TatA_E"/>
    <property type="match status" value="1"/>
</dbReference>
<dbReference type="STRING" id="1318743.PU02_1141"/>
<evidence type="ECO:0000256" key="4">
    <source>
        <dbReference type="ARBA" id="ARBA00022692"/>
    </source>
</evidence>
<dbReference type="Pfam" id="PF02416">
    <property type="entry name" value="TatA_B_E"/>
    <property type="match status" value="1"/>
</dbReference>
<keyword evidence="4 9" id="KW-0812">Transmembrane</keyword>
<dbReference type="PANTHER" id="PTHR42982:SF1">
    <property type="entry name" value="SEC-INDEPENDENT PROTEIN TRANSLOCASE PROTEIN TATA"/>
    <property type="match status" value="1"/>
</dbReference>
<gene>
    <name evidence="9" type="primary">tatA</name>
    <name evidence="11" type="ORF">PU02_1141</name>
</gene>
<evidence type="ECO:0000256" key="6">
    <source>
        <dbReference type="ARBA" id="ARBA00022989"/>
    </source>
</evidence>
<feature type="region of interest" description="Disordered" evidence="10">
    <location>
        <begin position="65"/>
        <end position="99"/>
    </location>
</feature>
<keyword evidence="3 9" id="KW-1003">Cell membrane</keyword>
<evidence type="ECO:0000256" key="7">
    <source>
        <dbReference type="ARBA" id="ARBA00023010"/>
    </source>
</evidence>
<dbReference type="NCBIfam" id="TIGR01411">
    <property type="entry name" value="tatAE"/>
    <property type="match status" value="1"/>
</dbReference>
<organism evidence="11 12">
    <name type="scientific">Bartonella ancashensis</name>
    <dbReference type="NCBI Taxonomy" id="1318743"/>
    <lineage>
        <taxon>Bacteria</taxon>
        <taxon>Pseudomonadati</taxon>
        <taxon>Pseudomonadota</taxon>
        <taxon>Alphaproteobacteria</taxon>
        <taxon>Hyphomicrobiales</taxon>
        <taxon>Bartonellaceae</taxon>
        <taxon>Bartonella</taxon>
    </lineage>
</organism>
<dbReference type="OrthoDB" id="7161179at2"/>
<name>A0A0M3T368_9HYPH</name>
<evidence type="ECO:0000256" key="2">
    <source>
        <dbReference type="ARBA" id="ARBA00022448"/>
    </source>
</evidence>
<dbReference type="GO" id="GO:0033281">
    <property type="term" value="C:TAT protein transport complex"/>
    <property type="evidence" value="ECO:0007669"/>
    <property type="project" value="UniProtKB-UniRule"/>
</dbReference>
<dbReference type="InterPro" id="IPR003369">
    <property type="entry name" value="TatA/B/E"/>
</dbReference>
<dbReference type="GO" id="GO:0008320">
    <property type="term" value="F:protein transmembrane transporter activity"/>
    <property type="evidence" value="ECO:0007669"/>
    <property type="project" value="UniProtKB-UniRule"/>
</dbReference>
<dbReference type="PATRIC" id="fig|1318743.3.peg.1158"/>
<dbReference type="EMBL" id="CP010401">
    <property type="protein sequence ID" value="ALE03955.1"/>
    <property type="molecule type" value="Genomic_DNA"/>
</dbReference>
<dbReference type="GO" id="GO:0043953">
    <property type="term" value="P:protein transport by the Tat complex"/>
    <property type="evidence" value="ECO:0007669"/>
    <property type="project" value="UniProtKB-UniRule"/>
</dbReference>
<feature type="transmembrane region" description="Helical" evidence="9">
    <location>
        <begin position="6"/>
        <end position="22"/>
    </location>
</feature>
<evidence type="ECO:0000256" key="8">
    <source>
        <dbReference type="ARBA" id="ARBA00023136"/>
    </source>
</evidence>
<comment type="function">
    <text evidence="9">Part of the twin-arginine translocation (Tat) system that transports large folded proteins containing a characteristic twin-arginine motif in their signal peptide across membranes. TatA could form the protein-conducting channel of the Tat system.</text>
</comment>
<comment type="similarity">
    <text evidence="9">Belongs to the TatA/E family.</text>
</comment>